<gene>
    <name evidence="6" type="ORF">CWE12_06655</name>
</gene>
<keyword evidence="3 4" id="KW-0443">Lipid metabolism</keyword>
<evidence type="ECO:0000256" key="4">
    <source>
        <dbReference type="PROSITE-ProRule" id="PRU01161"/>
    </source>
</evidence>
<evidence type="ECO:0000313" key="6">
    <source>
        <dbReference type="EMBL" id="RUO30912.1"/>
    </source>
</evidence>
<keyword evidence="1 4" id="KW-0378">Hydrolase</keyword>
<feature type="active site" description="Nucleophile" evidence="4">
    <location>
        <position position="38"/>
    </location>
</feature>
<protein>
    <submittedName>
        <fullName evidence="6">Patatin family protein</fullName>
    </submittedName>
</protein>
<comment type="caution">
    <text evidence="6">The sequence shown here is derived from an EMBL/GenBank/DDBJ whole genome shotgun (WGS) entry which is preliminary data.</text>
</comment>
<keyword evidence="7" id="KW-1185">Reference proteome</keyword>
<feature type="domain" description="PNPLA" evidence="5">
    <location>
        <begin position="4"/>
        <end position="171"/>
    </location>
</feature>
<dbReference type="InterPro" id="IPR045943">
    <property type="entry name" value="DUF6363"/>
</dbReference>
<dbReference type="InterPro" id="IPR050301">
    <property type="entry name" value="NTE"/>
</dbReference>
<dbReference type="CDD" id="cd07208">
    <property type="entry name" value="Pat_hypo_Ecoli_yjju_like"/>
    <property type="match status" value="1"/>
</dbReference>
<evidence type="ECO:0000256" key="3">
    <source>
        <dbReference type="ARBA" id="ARBA00023098"/>
    </source>
</evidence>
<feature type="short sequence motif" description="GXSXG" evidence="4">
    <location>
        <begin position="36"/>
        <end position="40"/>
    </location>
</feature>
<dbReference type="PANTHER" id="PTHR14226:SF25">
    <property type="entry name" value="PHOSPHOESTERASE"/>
    <property type="match status" value="1"/>
</dbReference>
<accession>A0ABY0C0M1</accession>
<comment type="caution">
    <text evidence="4">Lacks conserved residue(s) required for the propagation of feature annotation.</text>
</comment>
<evidence type="ECO:0000313" key="7">
    <source>
        <dbReference type="Proteomes" id="UP000287410"/>
    </source>
</evidence>
<dbReference type="Pfam" id="PF19890">
    <property type="entry name" value="DUF6363"/>
    <property type="match status" value="1"/>
</dbReference>
<evidence type="ECO:0000256" key="2">
    <source>
        <dbReference type="ARBA" id="ARBA00022963"/>
    </source>
</evidence>
<feature type="short sequence motif" description="DGA/G" evidence="4">
    <location>
        <begin position="158"/>
        <end position="160"/>
    </location>
</feature>
<dbReference type="Pfam" id="PF01734">
    <property type="entry name" value="Patatin"/>
    <property type="match status" value="1"/>
</dbReference>
<feature type="active site" description="Proton acceptor" evidence="4">
    <location>
        <position position="158"/>
    </location>
</feature>
<organism evidence="6 7">
    <name type="scientific">Aliidiomarina sedimenti</name>
    <dbReference type="NCBI Taxonomy" id="1933879"/>
    <lineage>
        <taxon>Bacteria</taxon>
        <taxon>Pseudomonadati</taxon>
        <taxon>Pseudomonadota</taxon>
        <taxon>Gammaproteobacteria</taxon>
        <taxon>Alteromonadales</taxon>
        <taxon>Idiomarinaceae</taxon>
        <taxon>Aliidiomarina</taxon>
    </lineage>
</organism>
<dbReference type="PROSITE" id="PS51635">
    <property type="entry name" value="PNPLA"/>
    <property type="match status" value="1"/>
</dbReference>
<dbReference type="InterPro" id="IPR002641">
    <property type="entry name" value="PNPLA_dom"/>
</dbReference>
<evidence type="ECO:0000259" key="5">
    <source>
        <dbReference type="PROSITE" id="PS51635"/>
    </source>
</evidence>
<keyword evidence="2 4" id="KW-0442">Lipid degradation</keyword>
<dbReference type="Proteomes" id="UP000287410">
    <property type="component" value="Unassembled WGS sequence"/>
</dbReference>
<dbReference type="RefSeq" id="WP_126788887.1">
    <property type="nucleotide sequence ID" value="NZ_PIPN01000002.1"/>
</dbReference>
<reference evidence="6 7" key="1">
    <citation type="journal article" date="2018" name="Front. Microbiol.">
        <title>Genome-Based Analysis Reveals the Taxonomy and Diversity of the Family Idiomarinaceae.</title>
        <authorList>
            <person name="Liu Y."/>
            <person name="Lai Q."/>
            <person name="Shao Z."/>
        </authorList>
    </citation>
    <scope>NUCLEOTIDE SEQUENCE [LARGE SCALE GENOMIC DNA]</scope>
    <source>
        <strain evidence="6 7">GBSy1</strain>
    </source>
</reference>
<dbReference type="SUPFAM" id="SSF52151">
    <property type="entry name" value="FabD/lysophospholipase-like"/>
    <property type="match status" value="1"/>
</dbReference>
<evidence type="ECO:0000256" key="1">
    <source>
        <dbReference type="ARBA" id="ARBA00022801"/>
    </source>
</evidence>
<proteinExistence type="predicted"/>
<dbReference type="EMBL" id="PIPN01000002">
    <property type="protein sequence ID" value="RUO30912.1"/>
    <property type="molecule type" value="Genomic_DNA"/>
</dbReference>
<name>A0ABY0C0M1_9GAMM</name>
<dbReference type="InterPro" id="IPR037483">
    <property type="entry name" value="YjjU-like"/>
</dbReference>
<dbReference type="PANTHER" id="PTHR14226">
    <property type="entry name" value="NEUROPATHY TARGET ESTERASE/SWISS CHEESE D.MELANOGASTER"/>
    <property type="match status" value="1"/>
</dbReference>
<dbReference type="InterPro" id="IPR016035">
    <property type="entry name" value="Acyl_Trfase/lysoPLipase"/>
</dbReference>
<sequence length="277" mass="31058">MQALVVEGGAMRGIFAAGVLDYFLEQDYNPFDFAVGVSAGATNLIGYLAGDLGRNHKVITTYAIRPEFIRPRALLSKTDHICNVAWLWFTSFEEVPLSFDRYLERSIPLHVVSTQIDNGEPHYTVINEQNLHQAFPASCAIPVVFREFPELDGKAMTDGGVSDSIPVRYAYEKGARDITVVLSRPLGYRMRQSRTPWLANWLLQQHPALCAAVHSRHQRYNDALDFIANPPADCKVRVIAPDTTFNVGRFTRDTRKLDKGFKHGTSKAQAYLAEISL</sequence>
<dbReference type="Gene3D" id="3.40.1090.10">
    <property type="entry name" value="Cytosolic phospholipase A2 catalytic domain"/>
    <property type="match status" value="2"/>
</dbReference>